<dbReference type="OrthoDB" id="10432382at2759"/>
<keyword evidence="7" id="KW-1185">Reference proteome</keyword>
<keyword evidence="4 5" id="KW-0732">Signal</keyword>
<sequence length="164" mass="17956">MRLSCFLMTALSTLSVLQVPVTASVGSNAVHTGVMSQGALNLVGASQSVSHQTRVLRGNNIAKDVKEERGFSAAEAKNFVNKLVKTNSFSDLGKVKELTSLNLMLDDTAARMASAFKVADRKNMSPDRLKNELKTFQELDDDFITKAVEWYSDYLKGLGKLHVD</sequence>
<evidence type="ECO:0000256" key="5">
    <source>
        <dbReference type="RuleBase" id="RU367124"/>
    </source>
</evidence>
<dbReference type="InterPro" id="IPR031825">
    <property type="entry name" value="RXLR"/>
</dbReference>
<dbReference type="Proteomes" id="UP000198211">
    <property type="component" value="Unassembled WGS sequence"/>
</dbReference>
<feature type="signal peptide" evidence="5">
    <location>
        <begin position="1"/>
        <end position="23"/>
    </location>
</feature>
<evidence type="ECO:0000256" key="1">
    <source>
        <dbReference type="ARBA" id="ARBA00004613"/>
    </source>
</evidence>
<evidence type="ECO:0000256" key="2">
    <source>
        <dbReference type="ARBA" id="ARBA00010400"/>
    </source>
</evidence>
<comment type="function">
    <text evidence="5">Effector that suppresses plant defense responses during pathogen infection.</text>
</comment>
<proteinExistence type="inferred from homology"/>
<comment type="domain">
    <text evidence="5">The RxLR-dEER motif acts to carry the protein into the host cell cytoplasm through binding to cell surface phosphatidylinositol-3-phosphate.</text>
</comment>
<evidence type="ECO:0000256" key="3">
    <source>
        <dbReference type="ARBA" id="ARBA00022525"/>
    </source>
</evidence>
<gene>
    <name evidence="6" type="ORF">PHMEG_00030147</name>
</gene>
<keyword evidence="3 5" id="KW-0964">Secreted</keyword>
<organism evidence="6 7">
    <name type="scientific">Phytophthora megakarya</name>
    <dbReference type="NCBI Taxonomy" id="4795"/>
    <lineage>
        <taxon>Eukaryota</taxon>
        <taxon>Sar</taxon>
        <taxon>Stramenopiles</taxon>
        <taxon>Oomycota</taxon>
        <taxon>Peronosporomycetes</taxon>
        <taxon>Peronosporales</taxon>
        <taxon>Peronosporaceae</taxon>
        <taxon>Phytophthora</taxon>
    </lineage>
</organism>
<reference evidence="7" key="1">
    <citation type="submission" date="2017-03" db="EMBL/GenBank/DDBJ databases">
        <title>Phytopthora megakarya and P. palmivora, two closely related causual agents of cacao black pod achieved similar genome size and gene model numbers by different mechanisms.</title>
        <authorList>
            <person name="Ali S."/>
            <person name="Shao J."/>
            <person name="Larry D.J."/>
            <person name="Kronmiller B."/>
            <person name="Shen D."/>
            <person name="Strem M.D."/>
            <person name="Melnick R.L."/>
            <person name="Guiltinan M.J."/>
            <person name="Tyler B.M."/>
            <person name="Meinhardt L.W."/>
            <person name="Bailey B.A."/>
        </authorList>
    </citation>
    <scope>NUCLEOTIDE SEQUENCE [LARGE SCALE GENOMIC DNA]</scope>
    <source>
        <strain evidence="7">zdho120</strain>
    </source>
</reference>
<dbReference type="AlphaFoldDB" id="A0A225V0I2"/>
<feature type="chain" id="PRO_5044967804" description="RxLR effector protein" evidence="5">
    <location>
        <begin position="24"/>
        <end position="164"/>
    </location>
</feature>
<evidence type="ECO:0000313" key="7">
    <source>
        <dbReference type="Proteomes" id="UP000198211"/>
    </source>
</evidence>
<name>A0A225V0I2_9STRA</name>
<comment type="caution">
    <text evidence="6">The sequence shown here is derived from an EMBL/GenBank/DDBJ whole genome shotgun (WGS) entry which is preliminary data.</text>
</comment>
<dbReference type="EMBL" id="NBNE01008924">
    <property type="protein sequence ID" value="OWY98950.1"/>
    <property type="molecule type" value="Genomic_DNA"/>
</dbReference>
<protein>
    <recommendedName>
        <fullName evidence="5">RxLR effector protein</fullName>
    </recommendedName>
</protein>
<evidence type="ECO:0000313" key="6">
    <source>
        <dbReference type="EMBL" id="OWY98950.1"/>
    </source>
</evidence>
<dbReference type="Pfam" id="PF16810">
    <property type="entry name" value="RXLR"/>
    <property type="match status" value="1"/>
</dbReference>
<comment type="similarity">
    <text evidence="2 5">Belongs to the RxLR effector family.</text>
</comment>
<accession>A0A225V0I2</accession>
<comment type="subcellular location">
    <subcellularLocation>
        <location evidence="1 5">Secreted</location>
    </subcellularLocation>
</comment>
<evidence type="ECO:0000256" key="4">
    <source>
        <dbReference type="ARBA" id="ARBA00022729"/>
    </source>
</evidence>